<dbReference type="RefSeq" id="WP_130963243.1">
    <property type="nucleotide sequence ID" value="NZ_SIRT01000002.1"/>
</dbReference>
<dbReference type="AlphaFoldDB" id="A0A4Q9FGR4"/>
<reference evidence="1 2" key="1">
    <citation type="submission" date="2019-02" db="EMBL/GenBank/DDBJ databases">
        <title>Hyunsoonleella sp., isolated from marine sediment.</title>
        <authorList>
            <person name="Liu B.-T."/>
        </authorList>
    </citation>
    <scope>NUCLEOTIDE SEQUENCE [LARGE SCALE GENOMIC DNA]</scope>
    <source>
        <strain evidence="1 2">T58</strain>
    </source>
</reference>
<sequence>MKVLCIGYYDKFSRFFIGIKKELKKEFPGLEFKIKSIFFSGFFYAFIRNTSSSFLPFKSWLNVLFNKKKYLTTLNKSIVYKNINLESLIYYHVKLNTTISKRDLLLQAMSYLDILDKEFIKHKPNIVLLIGDSRLAIEVTKTLAKVYNSKVYYIEQGPFGTTFFDAKGVNANASIKDFVINNKVEKNSSKELLISSFINRSKQEKYRRSLFYRSCDYLFNLLFKSTIIFPPDLSFTDTFQFPKKTKKSLAQLKPNKTINQSIFFLILQVPLDVNMIYHSTFKNHFDILKKVYESLPNNAQLVIREHPVYKGKYEKRLYDYAKLNSIAFDTTNNIREILEIASVVVVNNSTVGLEAIAKYKPTVVLGNSYYANPKICLTYDNGDNLSTILSEAINFKPDRDAIYRFLHELFFNHLIEGFITDQELNAAKRIAERIIKEHSTI</sequence>
<protein>
    <recommendedName>
        <fullName evidence="3">Capsular biosynthesis protein</fullName>
    </recommendedName>
</protein>
<comment type="caution">
    <text evidence="1">The sequence shown here is derived from an EMBL/GenBank/DDBJ whole genome shotgun (WGS) entry which is preliminary data.</text>
</comment>
<gene>
    <name evidence="1" type="ORF">EYD45_04955</name>
</gene>
<dbReference type="GO" id="GO:0000271">
    <property type="term" value="P:polysaccharide biosynthetic process"/>
    <property type="evidence" value="ECO:0007669"/>
    <property type="project" value="InterPro"/>
</dbReference>
<dbReference type="InterPro" id="IPR007833">
    <property type="entry name" value="Capsule_polysaccharide_synth"/>
</dbReference>
<dbReference type="SUPFAM" id="SSF53756">
    <property type="entry name" value="UDP-Glycosyltransferase/glycogen phosphorylase"/>
    <property type="match status" value="1"/>
</dbReference>
<evidence type="ECO:0000313" key="2">
    <source>
        <dbReference type="Proteomes" id="UP000291142"/>
    </source>
</evidence>
<dbReference type="OrthoDB" id="9071293at2"/>
<dbReference type="GO" id="GO:0015774">
    <property type="term" value="P:polysaccharide transport"/>
    <property type="evidence" value="ECO:0007669"/>
    <property type="project" value="InterPro"/>
</dbReference>
<dbReference type="Gene3D" id="3.40.50.12580">
    <property type="match status" value="1"/>
</dbReference>
<accession>A0A4Q9FGR4</accession>
<evidence type="ECO:0000313" key="1">
    <source>
        <dbReference type="EMBL" id="TBN05626.1"/>
    </source>
</evidence>
<proteinExistence type="predicted"/>
<dbReference type="Proteomes" id="UP000291142">
    <property type="component" value="Unassembled WGS sequence"/>
</dbReference>
<dbReference type="EMBL" id="SIRT01000002">
    <property type="protein sequence ID" value="TBN05626.1"/>
    <property type="molecule type" value="Genomic_DNA"/>
</dbReference>
<organism evidence="1 2">
    <name type="scientific">Hyunsoonleella flava</name>
    <dbReference type="NCBI Taxonomy" id="2527939"/>
    <lineage>
        <taxon>Bacteria</taxon>
        <taxon>Pseudomonadati</taxon>
        <taxon>Bacteroidota</taxon>
        <taxon>Flavobacteriia</taxon>
        <taxon>Flavobacteriales</taxon>
        <taxon>Flavobacteriaceae</taxon>
    </lineage>
</organism>
<evidence type="ECO:0008006" key="3">
    <source>
        <dbReference type="Google" id="ProtNLM"/>
    </source>
</evidence>
<name>A0A4Q9FGR4_9FLAO</name>
<dbReference type="InterPro" id="IPR043148">
    <property type="entry name" value="TagF_C"/>
</dbReference>
<dbReference type="Pfam" id="PF05159">
    <property type="entry name" value="Capsule_synth"/>
    <property type="match status" value="1"/>
</dbReference>
<keyword evidence="2" id="KW-1185">Reference proteome</keyword>